<feature type="region of interest" description="Disordered" evidence="1">
    <location>
        <begin position="319"/>
        <end position="375"/>
    </location>
</feature>
<feature type="compositionally biased region" description="Acidic residues" evidence="1">
    <location>
        <begin position="352"/>
        <end position="375"/>
    </location>
</feature>
<protein>
    <recommendedName>
        <fullName evidence="2">ELMO domain-containing protein</fullName>
    </recommendedName>
</protein>
<dbReference type="InterPro" id="IPR050868">
    <property type="entry name" value="ELMO_domain-containing"/>
</dbReference>
<feature type="compositionally biased region" description="Low complexity" evidence="1">
    <location>
        <begin position="180"/>
        <end position="195"/>
    </location>
</feature>
<evidence type="ECO:0000256" key="1">
    <source>
        <dbReference type="SAM" id="MobiDB-lite"/>
    </source>
</evidence>
<feature type="compositionally biased region" description="Low complexity" evidence="1">
    <location>
        <begin position="336"/>
        <end position="350"/>
    </location>
</feature>
<dbReference type="PANTHER" id="PTHR12771:SF2">
    <property type="entry name" value="ELMO DOMAIN-CONTAINING PROTEIN 3"/>
    <property type="match status" value="1"/>
</dbReference>
<evidence type="ECO:0000259" key="2">
    <source>
        <dbReference type="PROSITE" id="PS51335"/>
    </source>
</evidence>
<name>A0A5A8DFS2_CAFRO</name>
<dbReference type="AlphaFoldDB" id="A0A5A8DFS2"/>
<feature type="region of interest" description="Disordered" evidence="1">
    <location>
        <begin position="1"/>
        <end position="251"/>
    </location>
</feature>
<feature type="compositionally biased region" description="Pro residues" evidence="1">
    <location>
        <begin position="58"/>
        <end position="67"/>
    </location>
</feature>
<dbReference type="Pfam" id="PF04727">
    <property type="entry name" value="ELMO_CED12"/>
    <property type="match status" value="1"/>
</dbReference>
<dbReference type="PROSITE" id="PS51335">
    <property type="entry name" value="ELMO"/>
    <property type="match status" value="1"/>
</dbReference>
<reference evidence="3 4" key="1">
    <citation type="submission" date="2019-07" db="EMBL/GenBank/DDBJ databases">
        <title>Genomes of Cafeteria roenbergensis.</title>
        <authorList>
            <person name="Fischer M.G."/>
            <person name="Hackl T."/>
            <person name="Roman M."/>
        </authorList>
    </citation>
    <scope>NUCLEOTIDE SEQUENCE [LARGE SCALE GENOMIC DNA]</scope>
    <source>
        <strain evidence="3 4">Cflag</strain>
    </source>
</reference>
<feature type="domain" description="ELMO" evidence="2">
    <location>
        <begin position="525"/>
        <end position="674"/>
    </location>
</feature>
<feature type="region of interest" description="Disordered" evidence="1">
    <location>
        <begin position="264"/>
        <end position="299"/>
    </location>
</feature>
<evidence type="ECO:0000313" key="4">
    <source>
        <dbReference type="Proteomes" id="UP000325113"/>
    </source>
</evidence>
<feature type="compositionally biased region" description="Basic and acidic residues" evidence="1">
    <location>
        <begin position="120"/>
        <end position="135"/>
    </location>
</feature>
<dbReference type="InterPro" id="IPR006816">
    <property type="entry name" value="ELMO_dom"/>
</dbReference>
<gene>
    <name evidence="3" type="ORF">FNF31_02868</name>
</gene>
<comment type="caution">
    <text evidence="3">The sequence shown here is derived from an EMBL/GenBank/DDBJ whole genome shotgun (WGS) entry which is preliminary data.</text>
</comment>
<feature type="region of interest" description="Disordered" evidence="1">
    <location>
        <begin position="397"/>
        <end position="417"/>
    </location>
</feature>
<feature type="compositionally biased region" description="Low complexity" evidence="1">
    <location>
        <begin position="91"/>
        <end position="117"/>
    </location>
</feature>
<feature type="compositionally biased region" description="Pro residues" evidence="1">
    <location>
        <begin position="80"/>
        <end position="90"/>
    </location>
</feature>
<feature type="compositionally biased region" description="Low complexity" evidence="1">
    <location>
        <begin position="397"/>
        <end position="416"/>
    </location>
</feature>
<feature type="compositionally biased region" description="Low complexity" evidence="1">
    <location>
        <begin position="68"/>
        <end position="79"/>
    </location>
</feature>
<feature type="compositionally biased region" description="Basic and acidic residues" evidence="1">
    <location>
        <begin position="319"/>
        <end position="335"/>
    </location>
</feature>
<feature type="compositionally biased region" description="Low complexity" evidence="1">
    <location>
        <begin position="213"/>
        <end position="251"/>
    </location>
</feature>
<dbReference type="Proteomes" id="UP000325113">
    <property type="component" value="Unassembled WGS sequence"/>
</dbReference>
<dbReference type="PANTHER" id="PTHR12771">
    <property type="entry name" value="ENGULFMENT AND CELL MOTILITY"/>
    <property type="match status" value="1"/>
</dbReference>
<dbReference type="EMBL" id="VLTM01000022">
    <property type="protein sequence ID" value="KAA0163474.1"/>
    <property type="molecule type" value="Genomic_DNA"/>
</dbReference>
<feature type="compositionally biased region" description="Low complexity" evidence="1">
    <location>
        <begin position="152"/>
        <end position="167"/>
    </location>
</feature>
<accession>A0A5A8DFS2</accession>
<proteinExistence type="predicted"/>
<feature type="compositionally biased region" description="Basic and acidic residues" evidence="1">
    <location>
        <begin position="290"/>
        <end position="299"/>
    </location>
</feature>
<feature type="compositionally biased region" description="Basic and acidic residues" evidence="1">
    <location>
        <begin position="203"/>
        <end position="212"/>
    </location>
</feature>
<organism evidence="3 4">
    <name type="scientific">Cafeteria roenbergensis</name>
    <name type="common">Marine flagellate</name>
    <dbReference type="NCBI Taxonomy" id="33653"/>
    <lineage>
        <taxon>Eukaryota</taxon>
        <taxon>Sar</taxon>
        <taxon>Stramenopiles</taxon>
        <taxon>Bigyra</taxon>
        <taxon>Opalozoa</taxon>
        <taxon>Bicosoecida</taxon>
        <taxon>Cafeteriaceae</taxon>
        <taxon>Cafeteria</taxon>
    </lineage>
</organism>
<sequence>MSTSRVAGVVGSMASPDDDEESIGSTEEGPEEQRVFADAEDDEDEGQVEHFGLAPKARSPPQPPPSAVPAAAPKQRVAPPTLPARGPAPGPAASNGDAPGAAAAAVGDDPAGAASGGVDVLDRAREAARVPDPSRARQAAPALEGEEELLAEARAAAATGAGGSAAAEESDEDEFEAILQQQQPGAAQDGEAEAAGGAGSDDPDQRLARSAEEAAAARASARAAAEAEAAAAAADAAGGSGPVDGSAGAGASARVGDIVAEDEDLGGDFASAQQQPRLAGGAVVPMASDAADREGGYDAAGEARRALAAVRGGIRSVRAEAEEAEKRAVEAEARGAVEASRAAAKGAKAALIEEEDEDEDEDEDDEDEEEDGEGVDGEAAAIAAANAVSDASKSADAAGSAAGSATPGAKPAPSAAEALEADFEQATKAYSAAQARQAAAGHGVAAAVARAELSITFREALPALRAEVAAAEEAGDWRLPDVPLELGAAPGWFCFPGPSITPAMQKERRAIHRIAQTAYDDSNAIHRRVMSAVYTKLSGGDVTAPDWTEIGFQNPHQFQTDLRGGGMLGPLCLLYFVDRHPRLLRSVWIRAKDDPAAFPLAAIGIGATVRSLRAMDDKALHKLALAGGSMTDAFFGTFITIVSHFSSLLVRMGGTDAKTALLRQAADQVSDQATTMVPHCINASQKREAEAASSGAAMTEL</sequence>
<evidence type="ECO:0000313" key="3">
    <source>
        <dbReference type="EMBL" id="KAA0163474.1"/>
    </source>
</evidence>